<sequence>MEDLRPLPDVDGPKLEPFGHDILAEHVEFLELIKDRGGHGWVIKIKIGEKLYALKIFFYQDAEYGWDDVYDTGPTSTMSREDFKKHPTPFENECRAYGRLKELNREHLAVKAHGYVVVPVTEALTQKLRLLESKRRRSRRFEIEGQVTTFMGIVKDWVDRVVFDPSLECVFRRAMDDEMRQVRHFPRMLRDLHKLHESGIVVRDVAIWQYIDGVLIDFSMAWTIPHPYGPGQGWKPRWEFQSWAAGDLHSFQVRVIEEWRRRMELETDMNLPKFKGVPRTCSLRAYESLERARDLRPRPDRQRPFLPIQDIDSDELDMVQLPQHDPGEFDPEKVSKSRKKRKGGDAPVGSGSAKRRKGALG</sequence>
<name>A0ACD3YMV6_FUSSC</name>
<reference evidence="1" key="1">
    <citation type="submission" date="2021-11" db="EMBL/GenBank/DDBJ databases">
        <title>Fusarium solani-melongenae Genome sequencing and assembly.</title>
        <authorList>
            <person name="Xie S."/>
            <person name="Huang L."/>
            <person name="Zhang X."/>
        </authorList>
    </citation>
    <scope>NUCLEOTIDE SEQUENCE</scope>
    <source>
        <strain evidence="1">CRI 24-3</strain>
    </source>
</reference>
<keyword evidence="2" id="KW-1185">Reference proteome</keyword>
<organism evidence="1 2">
    <name type="scientific">Fusarium solani subsp. cucurbitae</name>
    <name type="common">Neocosmosporum cucurbitae</name>
    <dbReference type="NCBI Taxonomy" id="2747967"/>
    <lineage>
        <taxon>Eukaryota</taxon>
        <taxon>Fungi</taxon>
        <taxon>Dikarya</taxon>
        <taxon>Ascomycota</taxon>
        <taxon>Pezizomycotina</taxon>
        <taxon>Sordariomycetes</taxon>
        <taxon>Hypocreomycetidae</taxon>
        <taxon>Hypocreales</taxon>
        <taxon>Nectriaceae</taxon>
        <taxon>Fusarium</taxon>
        <taxon>Fusarium solani species complex</taxon>
    </lineage>
</organism>
<evidence type="ECO:0000313" key="1">
    <source>
        <dbReference type="EMBL" id="UPK90208.1"/>
    </source>
</evidence>
<dbReference type="EMBL" id="CP090030">
    <property type="protein sequence ID" value="UPK90208.1"/>
    <property type="molecule type" value="Genomic_DNA"/>
</dbReference>
<evidence type="ECO:0000313" key="2">
    <source>
        <dbReference type="Proteomes" id="UP000830768"/>
    </source>
</evidence>
<dbReference type="Proteomes" id="UP000830768">
    <property type="component" value="Chromosome 1"/>
</dbReference>
<protein>
    <submittedName>
        <fullName evidence="1">Uncharacterized protein</fullName>
    </submittedName>
</protein>
<accession>A0ACD3YMV6</accession>
<proteinExistence type="predicted"/>
<gene>
    <name evidence="1" type="ORF">LCI18_001143</name>
</gene>